<dbReference type="RefSeq" id="WP_172355989.1">
    <property type="nucleotide sequence ID" value="NZ_BLLH01000003.1"/>
</dbReference>
<dbReference type="InterPro" id="IPR036779">
    <property type="entry name" value="LysM_dom_sf"/>
</dbReference>
<protein>
    <recommendedName>
        <fullName evidence="8">LysM peptidoglycan-binding domain-containing protein</fullName>
    </recommendedName>
</protein>
<dbReference type="SUPFAM" id="SSF54106">
    <property type="entry name" value="LysM domain"/>
    <property type="match status" value="3"/>
</dbReference>
<feature type="domain" description="Peptidase C51" evidence="4">
    <location>
        <begin position="243"/>
        <end position="366"/>
    </location>
</feature>
<gene>
    <name evidence="6" type="ORF">Hs20B_08460</name>
</gene>
<comment type="caution">
    <text evidence="6">The sequence shown here is derived from an EMBL/GenBank/DDBJ whole genome shotgun (WGS) entry which is preliminary data.</text>
</comment>
<name>A0A6A0B7J7_9LACT</name>
<evidence type="ECO:0000259" key="5">
    <source>
        <dbReference type="PROSITE" id="PS51782"/>
    </source>
</evidence>
<dbReference type="GO" id="GO:0016787">
    <property type="term" value="F:hydrolase activity"/>
    <property type="evidence" value="ECO:0007669"/>
    <property type="project" value="UniProtKB-KW"/>
</dbReference>
<dbReference type="Gene3D" id="3.90.1720.10">
    <property type="entry name" value="endopeptidase domain like (from Nostoc punctiforme)"/>
    <property type="match status" value="1"/>
</dbReference>
<feature type="domain" description="LysM" evidence="5">
    <location>
        <begin position="181"/>
        <end position="225"/>
    </location>
</feature>
<dbReference type="SUPFAM" id="SSF54001">
    <property type="entry name" value="Cysteine proteinases"/>
    <property type="match status" value="1"/>
</dbReference>
<dbReference type="GO" id="GO:0071555">
    <property type="term" value="P:cell wall organization"/>
    <property type="evidence" value="ECO:0007669"/>
    <property type="project" value="UniProtKB-KW"/>
</dbReference>
<evidence type="ECO:0000256" key="3">
    <source>
        <dbReference type="ARBA" id="ARBA00023316"/>
    </source>
</evidence>
<dbReference type="GO" id="GO:0008932">
    <property type="term" value="F:lytic endotransglycosylase activity"/>
    <property type="evidence" value="ECO:0007669"/>
    <property type="project" value="TreeGrafter"/>
</dbReference>
<accession>A0A6A0B7J7</accession>
<dbReference type="EMBL" id="BLLH01000003">
    <property type="protein sequence ID" value="GFH40448.1"/>
    <property type="molecule type" value="Genomic_DNA"/>
</dbReference>
<dbReference type="PROSITE" id="PS50911">
    <property type="entry name" value="CHAP"/>
    <property type="match status" value="1"/>
</dbReference>
<dbReference type="CDD" id="cd00118">
    <property type="entry name" value="LysM"/>
    <property type="match status" value="3"/>
</dbReference>
<reference evidence="6 7" key="1">
    <citation type="submission" date="2020-02" db="EMBL/GenBank/DDBJ databases">
        <title>Draft genome sequence of Lactococcus sp. Hs20B0-1.</title>
        <authorList>
            <person name="Noda S."/>
            <person name="Yuki M."/>
            <person name="Ohkuma M."/>
        </authorList>
    </citation>
    <scope>NUCLEOTIDE SEQUENCE [LARGE SCALE GENOMIC DNA]</scope>
    <source>
        <strain evidence="6 7">Hs20B0-1</strain>
    </source>
</reference>
<sequence length="369" mass="37918">MGKHDPIITRKSNQTALKLALGAGTFAGALALANTADADTYTVKSGDSLWAIAQKYHTTVANLATINKLSNASMIFVGQKIETSNVTTTPSTPVTPTPAAPSAPAATATTYIVKSGDTLGAIAQRHGVSVASIVQNSGLSNPNLIFVGQKLIIKAGSATPTTPSPSPAAPAPVAPSQTAAVYHTVKSGETLGAIAQKYGVSVAVIVKNTGLSNPNLIFVGQKLTIKAAANVENTGGGSTASDNSSVGVPLDVYSGPYTTRNTYAAGNCTWYVKDVFKTRMGDYWGNAKDWAASAKREGVPVDGNPVANLTIAVFPPGSAGADKTYGHVAVVIAVNGDYVTIKEMNAVGYNKVSTRVVAKSAASYIHMNY</sequence>
<proteinExistence type="predicted"/>
<dbReference type="PANTHER" id="PTHR33734">
    <property type="entry name" value="LYSM DOMAIN-CONTAINING GPI-ANCHORED PROTEIN 2"/>
    <property type="match status" value="1"/>
</dbReference>
<evidence type="ECO:0000256" key="2">
    <source>
        <dbReference type="ARBA" id="ARBA00022801"/>
    </source>
</evidence>
<dbReference type="PANTHER" id="PTHR33734:SF22">
    <property type="entry name" value="MEMBRANE-BOUND LYTIC MUREIN TRANSGLYCOSYLASE D"/>
    <property type="match status" value="1"/>
</dbReference>
<dbReference type="Gene3D" id="3.10.350.10">
    <property type="entry name" value="LysM domain"/>
    <property type="match status" value="3"/>
</dbReference>
<dbReference type="InterPro" id="IPR007921">
    <property type="entry name" value="CHAP_dom"/>
</dbReference>
<keyword evidence="3" id="KW-0961">Cell wall biogenesis/degradation</keyword>
<keyword evidence="7" id="KW-1185">Reference proteome</keyword>
<feature type="domain" description="LysM" evidence="5">
    <location>
        <begin position="39"/>
        <end position="83"/>
    </location>
</feature>
<evidence type="ECO:0000313" key="7">
    <source>
        <dbReference type="Proteomes" id="UP000475928"/>
    </source>
</evidence>
<organism evidence="6 7">
    <name type="scientific">Pseudolactococcus insecticola</name>
    <dbReference type="NCBI Taxonomy" id="2709158"/>
    <lineage>
        <taxon>Bacteria</taxon>
        <taxon>Bacillati</taxon>
        <taxon>Bacillota</taxon>
        <taxon>Bacilli</taxon>
        <taxon>Lactobacillales</taxon>
        <taxon>Streptococcaceae</taxon>
        <taxon>Pseudolactococcus</taxon>
    </lineage>
</organism>
<dbReference type="Pfam" id="PF05257">
    <property type="entry name" value="CHAP"/>
    <property type="match status" value="1"/>
</dbReference>
<keyword evidence="2" id="KW-0378">Hydrolase</keyword>
<dbReference type="Pfam" id="PF01476">
    <property type="entry name" value="LysM"/>
    <property type="match status" value="3"/>
</dbReference>
<evidence type="ECO:0000313" key="6">
    <source>
        <dbReference type="EMBL" id="GFH40448.1"/>
    </source>
</evidence>
<keyword evidence="1" id="KW-0732">Signal</keyword>
<dbReference type="Proteomes" id="UP000475928">
    <property type="component" value="Unassembled WGS sequence"/>
</dbReference>
<dbReference type="SMART" id="SM00257">
    <property type="entry name" value="LysM"/>
    <property type="match status" value="3"/>
</dbReference>
<evidence type="ECO:0000259" key="4">
    <source>
        <dbReference type="PROSITE" id="PS50911"/>
    </source>
</evidence>
<evidence type="ECO:0008006" key="8">
    <source>
        <dbReference type="Google" id="ProtNLM"/>
    </source>
</evidence>
<dbReference type="PROSITE" id="PS51782">
    <property type="entry name" value="LYSM"/>
    <property type="match status" value="3"/>
</dbReference>
<dbReference type="InterPro" id="IPR018392">
    <property type="entry name" value="LysM"/>
</dbReference>
<evidence type="ECO:0000256" key="1">
    <source>
        <dbReference type="ARBA" id="ARBA00022729"/>
    </source>
</evidence>
<dbReference type="InterPro" id="IPR038765">
    <property type="entry name" value="Papain-like_cys_pep_sf"/>
</dbReference>
<feature type="domain" description="LysM" evidence="5">
    <location>
        <begin position="109"/>
        <end position="153"/>
    </location>
</feature>
<dbReference type="AlphaFoldDB" id="A0A6A0B7J7"/>